<name>A0A0F9NAT9_9ZZZZ</name>
<keyword evidence="1" id="KW-0812">Transmembrane</keyword>
<accession>A0A0F9NAT9</accession>
<organism evidence="2">
    <name type="scientific">marine sediment metagenome</name>
    <dbReference type="NCBI Taxonomy" id="412755"/>
    <lineage>
        <taxon>unclassified sequences</taxon>
        <taxon>metagenomes</taxon>
        <taxon>ecological metagenomes</taxon>
    </lineage>
</organism>
<gene>
    <name evidence="2" type="ORF">LCGC14_0973730</name>
</gene>
<evidence type="ECO:0000256" key="1">
    <source>
        <dbReference type="SAM" id="Phobius"/>
    </source>
</evidence>
<evidence type="ECO:0000313" key="2">
    <source>
        <dbReference type="EMBL" id="KKN16660.1"/>
    </source>
</evidence>
<dbReference type="AlphaFoldDB" id="A0A0F9NAT9"/>
<keyword evidence="1" id="KW-1133">Transmembrane helix</keyword>
<feature type="non-terminal residue" evidence="2">
    <location>
        <position position="1"/>
    </location>
</feature>
<evidence type="ECO:0008006" key="3">
    <source>
        <dbReference type="Google" id="ProtNLM"/>
    </source>
</evidence>
<reference evidence="2" key="1">
    <citation type="journal article" date="2015" name="Nature">
        <title>Complex archaea that bridge the gap between prokaryotes and eukaryotes.</title>
        <authorList>
            <person name="Spang A."/>
            <person name="Saw J.H."/>
            <person name="Jorgensen S.L."/>
            <person name="Zaremba-Niedzwiedzka K."/>
            <person name="Martijn J."/>
            <person name="Lind A.E."/>
            <person name="van Eijk R."/>
            <person name="Schleper C."/>
            <person name="Guy L."/>
            <person name="Ettema T.J."/>
        </authorList>
    </citation>
    <scope>NUCLEOTIDE SEQUENCE</scope>
</reference>
<protein>
    <recommendedName>
        <fullName evidence="3">NADH:quinone oxidoreductase/Mrp antiporter membrane subunit domain-containing protein</fullName>
    </recommendedName>
</protein>
<feature type="transmembrane region" description="Helical" evidence="1">
    <location>
        <begin position="67"/>
        <end position="87"/>
    </location>
</feature>
<keyword evidence="1" id="KW-0472">Membrane</keyword>
<comment type="caution">
    <text evidence="2">The sequence shown here is derived from an EMBL/GenBank/DDBJ whole genome shotgun (WGS) entry which is preliminary data.</text>
</comment>
<proteinExistence type="predicted"/>
<dbReference type="EMBL" id="LAZR01003593">
    <property type="protein sequence ID" value="KKN16660.1"/>
    <property type="molecule type" value="Genomic_DNA"/>
</dbReference>
<sequence length="104" mass="11439">GGIIQPWAAYTIVGAIVLSGLLNVVYYGPILINGWFGGKEERPAHAHGHDEHHEPAKEKVKLTEPSWVMVSPMMALAISTLVLGIYIKYPLKLVASVVKIYFKV</sequence>
<feature type="transmembrane region" description="Helical" evidence="1">
    <location>
        <begin position="7"/>
        <end position="27"/>
    </location>
</feature>